<proteinExistence type="predicted"/>
<feature type="compositionally biased region" description="Acidic residues" evidence="2">
    <location>
        <begin position="22"/>
        <end position="32"/>
    </location>
</feature>
<reference evidence="3 4" key="1">
    <citation type="submission" date="2016-08" db="EMBL/GenBank/DDBJ databases">
        <title>A Parts List for Fungal Cellulosomes Revealed by Comparative Genomics.</title>
        <authorList>
            <consortium name="DOE Joint Genome Institute"/>
            <person name="Haitjema C.H."/>
            <person name="Gilmore S.P."/>
            <person name="Henske J.K."/>
            <person name="Solomon K.V."/>
            <person name="De Groot R."/>
            <person name="Kuo A."/>
            <person name="Mondo S.J."/>
            <person name="Salamov A.A."/>
            <person name="Labutti K."/>
            <person name="Zhao Z."/>
            <person name="Chiniquy J."/>
            <person name="Barry K."/>
            <person name="Brewer H.M."/>
            <person name="Purvine S.O."/>
            <person name="Wright A.T."/>
            <person name="Boxma B."/>
            <person name="Van Alen T."/>
            <person name="Hackstein J.H."/>
            <person name="Baker S.E."/>
            <person name="Grigoriev I.V."/>
            <person name="O'Malley M.A."/>
        </authorList>
    </citation>
    <scope>NUCLEOTIDE SEQUENCE [LARGE SCALE GENOMIC DNA]</scope>
    <source>
        <strain evidence="3 4">S4</strain>
    </source>
</reference>
<feature type="coiled-coil region" evidence="1">
    <location>
        <begin position="181"/>
        <end position="229"/>
    </location>
</feature>
<organism evidence="3 4">
    <name type="scientific">Anaeromyces robustus</name>
    <dbReference type="NCBI Taxonomy" id="1754192"/>
    <lineage>
        <taxon>Eukaryota</taxon>
        <taxon>Fungi</taxon>
        <taxon>Fungi incertae sedis</taxon>
        <taxon>Chytridiomycota</taxon>
        <taxon>Chytridiomycota incertae sedis</taxon>
        <taxon>Neocallimastigomycetes</taxon>
        <taxon>Neocallimastigales</taxon>
        <taxon>Neocallimastigaceae</taxon>
        <taxon>Anaeromyces</taxon>
    </lineage>
</organism>
<dbReference type="Proteomes" id="UP000193944">
    <property type="component" value="Unassembled WGS sequence"/>
</dbReference>
<dbReference type="EMBL" id="MCFG01000033">
    <property type="protein sequence ID" value="ORX85613.1"/>
    <property type="molecule type" value="Genomic_DNA"/>
</dbReference>
<reference evidence="3 4" key="2">
    <citation type="submission" date="2016-08" db="EMBL/GenBank/DDBJ databases">
        <title>Pervasive Adenine N6-methylation of Active Genes in Fungi.</title>
        <authorList>
            <consortium name="DOE Joint Genome Institute"/>
            <person name="Mondo S.J."/>
            <person name="Dannebaum R.O."/>
            <person name="Kuo R.C."/>
            <person name="Labutti K."/>
            <person name="Haridas S."/>
            <person name="Kuo A."/>
            <person name="Salamov A."/>
            <person name="Ahrendt S.R."/>
            <person name="Lipzen A."/>
            <person name="Sullivan W."/>
            <person name="Andreopoulos W.B."/>
            <person name="Clum A."/>
            <person name="Lindquist E."/>
            <person name="Daum C."/>
            <person name="Ramamoorthy G.K."/>
            <person name="Gryganskyi A."/>
            <person name="Culley D."/>
            <person name="Magnuson J.K."/>
            <person name="James T.Y."/>
            <person name="O'Malley M.A."/>
            <person name="Stajich J.E."/>
            <person name="Spatafora J.W."/>
            <person name="Visel A."/>
            <person name="Grigoriev I.V."/>
        </authorList>
    </citation>
    <scope>NUCLEOTIDE SEQUENCE [LARGE SCALE GENOMIC DNA]</scope>
    <source>
        <strain evidence="3 4">S4</strain>
    </source>
</reference>
<keyword evidence="4" id="KW-1185">Reference proteome</keyword>
<evidence type="ECO:0000313" key="4">
    <source>
        <dbReference type="Proteomes" id="UP000193944"/>
    </source>
</evidence>
<dbReference type="OrthoDB" id="10469687at2759"/>
<sequence>METVNEEISNKEVIKEEFLENIPEDENEDQEELENIADSGNNIIQKVDDPINKDEDCNNVYSDNENININVNINENKNDDINNDDKDYNELSEKEDETNSNEYHEDNNNEDNNELNNEGETSERDNKKPEIEKKIKEINIVNLTKNNLINIINEMSYEDICKFKDKLTEFGIYNQINDVLYEKQNRIIEVLVEQKQDFERKIHYQKEEIHKLRNSLESYKSKMQFVRKKTLNDICNRCGISFDKYGYPHRITVFGKSISKEELIEKTQIQSDLLECGLDN</sequence>
<comment type="caution">
    <text evidence="3">The sequence shown here is derived from an EMBL/GenBank/DDBJ whole genome shotgun (WGS) entry which is preliminary data.</text>
</comment>
<evidence type="ECO:0000256" key="1">
    <source>
        <dbReference type="SAM" id="Coils"/>
    </source>
</evidence>
<accession>A0A1Y1XIR7</accession>
<dbReference type="AlphaFoldDB" id="A0A1Y1XIR7"/>
<gene>
    <name evidence="3" type="ORF">BCR32DRAFT_265565</name>
</gene>
<name>A0A1Y1XIR7_9FUNG</name>
<feature type="region of interest" description="Disordered" evidence="2">
    <location>
        <begin position="1"/>
        <end position="32"/>
    </location>
</feature>
<feature type="compositionally biased region" description="Basic and acidic residues" evidence="2">
    <location>
        <begin position="8"/>
        <end position="18"/>
    </location>
</feature>
<evidence type="ECO:0000313" key="3">
    <source>
        <dbReference type="EMBL" id="ORX85613.1"/>
    </source>
</evidence>
<evidence type="ECO:0000256" key="2">
    <source>
        <dbReference type="SAM" id="MobiDB-lite"/>
    </source>
</evidence>
<feature type="compositionally biased region" description="Basic and acidic residues" evidence="2">
    <location>
        <begin position="76"/>
        <end position="92"/>
    </location>
</feature>
<protein>
    <submittedName>
        <fullName evidence="3">Uncharacterized protein</fullName>
    </submittedName>
</protein>
<keyword evidence="1" id="KW-0175">Coiled coil</keyword>
<feature type="region of interest" description="Disordered" evidence="2">
    <location>
        <begin position="74"/>
        <end position="130"/>
    </location>
</feature>
<feature type="compositionally biased region" description="Basic and acidic residues" evidence="2">
    <location>
        <begin position="121"/>
        <end position="130"/>
    </location>
</feature>